<proteinExistence type="inferred from homology"/>
<keyword evidence="5 10" id="KW-0378">Hydrolase</keyword>
<dbReference type="Gene3D" id="1.20.1270.50">
    <property type="entry name" value="Glycoside hydrolase family 38, central domain"/>
    <property type="match status" value="2"/>
</dbReference>
<dbReference type="GO" id="GO:0046872">
    <property type="term" value="F:metal ion binding"/>
    <property type="evidence" value="ECO:0007669"/>
    <property type="project" value="UniProtKB-KW"/>
</dbReference>
<evidence type="ECO:0000256" key="5">
    <source>
        <dbReference type="ARBA" id="ARBA00022801"/>
    </source>
</evidence>
<dbReference type="InterPro" id="IPR037094">
    <property type="entry name" value="Glyco_hydro_38_cen_sf"/>
</dbReference>
<evidence type="ECO:0000256" key="1">
    <source>
        <dbReference type="ARBA" id="ARBA00000365"/>
    </source>
</evidence>
<evidence type="ECO:0000256" key="6">
    <source>
        <dbReference type="ARBA" id="ARBA00022833"/>
    </source>
</evidence>
<evidence type="ECO:0000259" key="11">
    <source>
        <dbReference type="SMART" id="SM00872"/>
    </source>
</evidence>
<keyword evidence="6 10" id="KW-0862">Zinc</keyword>
<evidence type="ECO:0000256" key="8">
    <source>
        <dbReference type="ARBA" id="ARBA00023180"/>
    </source>
</evidence>
<dbReference type="InterPro" id="IPR027291">
    <property type="entry name" value="Glyco_hydro_38_N_sf"/>
</dbReference>
<dbReference type="InterPro" id="IPR011330">
    <property type="entry name" value="Glyco_hydro/deAcase_b/a-brl"/>
</dbReference>
<dbReference type="InterPro" id="IPR000602">
    <property type="entry name" value="Glyco_hydro_38_N"/>
</dbReference>
<dbReference type="Pfam" id="PF07748">
    <property type="entry name" value="Glyco_hydro_38C"/>
    <property type="match status" value="2"/>
</dbReference>
<evidence type="ECO:0000256" key="7">
    <source>
        <dbReference type="ARBA" id="ARBA00023157"/>
    </source>
</evidence>
<dbReference type="GO" id="GO:0005764">
    <property type="term" value="C:lysosome"/>
    <property type="evidence" value="ECO:0007669"/>
    <property type="project" value="TreeGrafter"/>
</dbReference>
<dbReference type="Proteomes" id="UP001162156">
    <property type="component" value="Unassembled WGS sequence"/>
</dbReference>
<dbReference type="EC" id="3.2.1.-" evidence="10"/>
<dbReference type="InterPro" id="IPR028995">
    <property type="entry name" value="Glyco_hydro_57/38_cen_sf"/>
</dbReference>
<protein>
    <recommendedName>
        <fullName evidence="3 10">Alpha-mannosidase</fullName>
        <ecNumber evidence="10">3.2.1.-</ecNumber>
    </recommendedName>
</protein>
<dbReference type="GO" id="GO:0030246">
    <property type="term" value="F:carbohydrate binding"/>
    <property type="evidence" value="ECO:0007669"/>
    <property type="project" value="InterPro"/>
</dbReference>
<keyword evidence="4 10" id="KW-0479">Metal-binding</keyword>
<dbReference type="Pfam" id="PF17677">
    <property type="entry name" value="Glyco_hydro38C2"/>
    <property type="match status" value="1"/>
</dbReference>
<evidence type="ECO:0000313" key="13">
    <source>
        <dbReference type="Proteomes" id="UP001162156"/>
    </source>
</evidence>
<gene>
    <name evidence="12" type="ORF">NQ314_011107</name>
</gene>
<evidence type="ECO:0000256" key="2">
    <source>
        <dbReference type="ARBA" id="ARBA00009792"/>
    </source>
</evidence>
<keyword evidence="13" id="KW-1185">Reference proteome</keyword>
<reference evidence="12" key="1">
    <citation type="journal article" date="2023" name="Insect Mol. Biol.">
        <title>Genome sequencing provides insights into the evolution of gene families encoding plant cell wall-degrading enzymes in longhorned beetles.</title>
        <authorList>
            <person name="Shin N.R."/>
            <person name="Okamura Y."/>
            <person name="Kirsch R."/>
            <person name="Pauchet Y."/>
        </authorList>
    </citation>
    <scope>NUCLEOTIDE SEQUENCE</scope>
    <source>
        <strain evidence="12">RBIC_L_NR</strain>
    </source>
</reference>
<dbReference type="Pfam" id="PF01074">
    <property type="entry name" value="Glyco_hydro_38N"/>
    <property type="match status" value="1"/>
</dbReference>
<dbReference type="SMART" id="SM00872">
    <property type="entry name" value="Alpha-mann_mid"/>
    <property type="match status" value="1"/>
</dbReference>
<dbReference type="Gene3D" id="3.20.110.10">
    <property type="entry name" value="Glycoside hydrolase 38, N terminal domain"/>
    <property type="match status" value="1"/>
</dbReference>
<dbReference type="InterPro" id="IPR041147">
    <property type="entry name" value="GH38_C"/>
</dbReference>
<dbReference type="AlphaFoldDB" id="A0AAV8XKM4"/>
<evidence type="ECO:0000256" key="4">
    <source>
        <dbReference type="ARBA" id="ARBA00022723"/>
    </source>
</evidence>
<dbReference type="EMBL" id="JANEYF010003072">
    <property type="protein sequence ID" value="KAJ8939540.1"/>
    <property type="molecule type" value="Genomic_DNA"/>
</dbReference>
<dbReference type="Gene3D" id="2.60.40.1360">
    <property type="match status" value="1"/>
</dbReference>
<sequence>MSSNIIKRSDSIILASVLYNHYSAPSQFCFEISYCNEVPIVSDTKSPEYNLEFRVNRFVDFIRNQIKSYPTNNILITLGDDFAWKAAHSGYINIDRLIEGFKLLNPKIDGREINLIYSTPSCYTKAVRDYIEINKVSLDLKTDDFFPYADGPHTVWSGYFTSRPSSKRLERLANNLLQVTKQITTLGGKPYGTNELLSQAMGVMQHHDAITGTERTHVEKSYHESLVNGMQVAISDISSSLSSILGINNDLNLKSCLLSNVSICVESDKDEFTVLIYNPLARSVSHYIQIPVNDGTWKITGPSGEEVENYLTEPISNFTYITKASWAKVLDKVLFFRAENLPALGYKELGDVDTKIGFEMAIRHPSQQISLFFIKISKNFSYLWCNRFHTCTYTRVRNITVIKIYSLLQDRYINFDPETGLLKSITLNGITLGVFQKMLFYATNDSGAYIFRPDENIRNAVEFGKVESSVLTNKGNLIRELKQVWGNWITQIIRIYKEEDFIEYDWLVGPIDISPTYEYSDEEPQSGNYYPVNTKILIKDKKVEFAVLPDRSEGGTSLSSGQIELMLSRALLHDDKRGVGESLNEMEYSQPLVVRGSHFVTLGDSLQGNDGRTMAAVERDIAQRKLLQPWVFYTSADVPVKEQSFLNEELPRNVHLLTLENWRDNENTILIRLEHILEKDEDPELSKEIEVDISNLFKTLKIRSMKEFLLAGNTPIEESTRLKWSQISETENQSSPLNIKNRLARDEDDLKITLAPMQIRTFVATIEQ</sequence>
<dbReference type="SUPFAM" id="SSF74650">
    <property type="entry name" value="Galactose mutarotase-like"/>
    <property type="match status" value="1"/>
</dbReference>
<dbReference type="FunFam" id="1.20.1270.50:FF:000002">
    <property type="entry name" value="Alpha-mannosidase"/>
    <property type="match status" value="1"/>
</dbReference>
<comment type="caution">
    <text evidence="12">The sequence shown here is derived from an EMBL/GenBank/DDBJ whole genome shotgun (WGS) entry which is preliminary data.</text>
</comment>
<dbReference type="Pfam" id="PF09261">
    <property type="entry name" value="Alpha-mann_mid"/>
    <property type="match status" value="1"/>
</dbReference>
<dbReference type="InterPro" id="IPR013780">
    <property type="entry name" value="Glyco_hydro_b"/>
</dbReference>
<dbReference type="InterPro" id="IPR011013">
    <property type="entry name" value="Gal_mutarotase_sf_dom"/>
</dbReference>
<evidence type="ECO:0000256" key="10">
    <source>
        <dbReference type="RuleBase" id="RU361199"/>
    </source>
</evidence>
<comment type="catalytic activity">
    <reaction evidence="1">
        <text>Hydrolysis of terminal, non-reducing alpha-D-mannose residues in alpha-D-mannosides.</text>
        <dbReference type="EC" id="3.2.1.24"/>
    </reaction>
</comment>
<dbReference type="Gene3D" id="2.60.40.1180">
    <property type="entry name" value="Golgi alpha-mannosidase II"/>
    <property type="match status" value="1"/>
</dbReference>
<comment type="similarity">
    <text evidence="2 10">Belongs to the glycosyl hydrolase 38 family.</text>
</comment>
<dbReference type="PANTHER" id="PTHR11607:SF3">
    <property type="entry name" value="LYSOSOMAL ALPHA-MANNOSIDASE"/>
    <property type="match status" value="1"/>
</dbReference>
<accession>A0AAV8XKM4</accession>
<dbReference type="InterPro" id="IPR015341">
    <property type="entry name" value="Glyco_hydro_38_cen"/>
</dbReference>
<keyword evidence="8" id="KW-0325">Glycoprotein</keyword>
<dbReference type="GO" id="GO:0004559">
    <property type="term" value="F:alpha-mannosidase activity"/>
    <property type="evidence" value="ECO:0007669"/>
    <property type="project" value="UniProtKB-EC"/>
</dbReference>
<dbReference type="GO" id="GO:0006013">
    <property type="term" value="P:mannose metabolic process"/>
    <property type="evidence" value="ECO:0007669"/>
    <property type="project" value="InterPro"/>
</dbReference>
<keyword evidence="9 10" id="KW-0326">Glycosidase</keyword>
<evidence type="ECO:0000256" key="9">
    <source>
        <dbReference type="ARBA" id="ARBA00023295"/>
    </source>
</evidence>
<name>A0AAV8XKM4_9CUCU</name>
<dbReference type="InterPro" id="IPR011682">
    <property type="entry name" value="Glyco_hydro_38_C"/>
</dbReference>
<comment type="cofactor">
    <cofactor evidence="10">
        <name>Zn(2+)</name>
        <dbReference type="ChEBI" id="CHEBI:29105"/>
    </cofactor>
    <text evidence="10">Binds 1 zinc ion per subunit.</text>
</comment>
<dbReference type="PANTHER" id="PTHR11607">
    <property type="entry name" value="ALPHA-MANNOSIDASE"/>
    <property type="match status" value="1"/>
</dbReference>
<keyword evidence="7" id="KW-1015">Disulfide bond</keyword>
<dbReference type="Gene3D" id="2.70.98.30">
    <property type="entry name" value="Golgi alpha-mannosidase II, domain 4"/>
    <property type="match status" value="2"/>
</dbReference>
<dbReference type="SUPFAM" id="SSF88688">
    <property type="entry name" value="Families 57/38 glycoside transferase middle domain"/>
    <property type="match status" value="1"/>
</dbReference>
<evidence type="ECO:0000256" key="3">
    <source>
        <dbReference type="ARBA" id="ARBA00012752"/>
    </source>
</evidence>
<dbReference type="FunFam" id="1.20.1270.50:FF:000003">
    <property type="entry name" value="Alpha-mannosidase"/>
    <property type="match status" value="1"/>
</dbReference>
<organism evidence="12 13">
    <name type="scientific">Rhamnusium bicolor</name>
    <dbReference type="NCBI Taxonomy" id="1586634"/>
    <lineage>
        <taxon>Eukaryota</taxon>
        <taxon>Metazoa</taxon>
        <taxon>Ecdysozoa</taxon>
        <taxon>Arthropoda</taxon>
        <taxon>Hexapoda</taxon>
        <taxon>Insecta</taxon>
        <taxon>Pterygota</taxon>
        <taxon>Neoptera</taxon>
        <taxon>Endopterygota</taxon>
        <taxon>Coleoptera</taxon>
        <taxon>Polyphaga</taxon>
        <taxon>Cucujiformia</taxon>
        <taxon>Chrysomeloidea</taxon>
        <taxon>Cerambycidae</taxon>
        <taxon>Lepturinae</taxon>
        <taxon>Rhagiini</taxon>
        <taxon>Rhamnusium</taxon>
    </lineage>
</organism>
<dbReference type="SUPFAM" id="SSF88713">
    <property type="entry name" value="Glycoside hydrolase/deacetylase"/>
    <property type="match status" value="1"/>
</dbReference>
<feature type="domain" description="Glycoside hydrolase family 38 central" evidence="11">
    <location>
        <begin position="154"/>
        <end position="226"/>
    </location>
</feature>
<dbReference type="InterPro" id="IPR050843">
    <property type="entry name" value="Glycosyl_Hydrlase_38"/>
</dbReference>
<evidence type="ECO:0000313" key="12">
    <source>
        <dbReference type="EMBL" id="KAJ8939540.1"/>
    </source>
</evidence>